<evidence type="ECO:0000313" key="3">
    <source>
        <dbReference type="EMBL" id="CAD7222779.1"/>
    </source>
</evidence>
<dbReference type="InterPro" id="IPR001314">
    <property type="entry name" value="Peptidase_S1A"/>
</dbReference>
<keyword evidence="1" id="KW-1015">Disulfide bond</keyword>
<accession>A0A7R8W0Z6</accession>
<dbReference type="Pfam" id="PF00089">
    <property type="entry name" value="Trypsin"/>
    <property type="match status" value="1"/>
</dbReference>
<gene>
    <name evidence="3" type="ORF">CTOB1V02_LOCUS777</name>
</gene>
<dbReference type="CDD" id="cd00190">
    <property type="entry name" value="Tryp_SPc"/>
    <property type="match status" value="1"/>
</dbReference>
<dbReference type="SMART" id="SM00020">
    <property type="entry name" value="Tryp_SPc"/>
    <property type="match status" value="1"/>
</dbReference>
<comment type="similarity">
    <text evidence="2">Belongs to the peptidase S1 family. CLIP subfamily.</text>
</comment>
<sequence length="325" mass="35415">MLPTVVSVIVMLGMSVEGAEECERELSKIVGGEEAKLSDYPFAVSIQQFVTDALPDINPELIDKWRHSCGGVILNERFVLTAGHCNSLDMKVFKNRVMAGGVHNMENEKEPSQQFRMVAEVIEHQKYMSITGELGSVKKIENDIMLLRLAEPFDLEAGPEIAAAELPTKEDPYPLFNKESSCTGVGWGLTRPLTFDQEGKSASPVLLWVNITAFEDEECDRRFAATDIPLAETIPKQVMCAGLREGEEGRGICMGDSGGGLLCEAEDGSRRIFGISSMSSGMCSACSEINHPGLPDGSVTLPTIAVFTEVSNYLDWIEEHAGFTG</sequence>
<dbReference type="PANTHER" id="PTHR24256">
    <property type="entry name" value="TRYPTASE-RELATED"/>
    <property type="match status" value="1"/>
</dbReference>
<dbReference type="PRINTS" id="PR00722">
    <property type="entry name" value="CHYMOTRYPSIN"/>
</dbReference>
<dbReference type="AlphaFoldDB" id="A0A7R8W0Z6"/>
<protein>
    <submittedName>
        <fullName evidence="3">Uncharacterized protein</fullName>
    </submittedName>
</protein>
<dbReference type="PROSITE" id="PS00134">
    <property type="entry name" value="TRYPSIN_HIS"/>
    <property type="match status" value="1"/>
</dbReference>
<dbReference type="PROSITE" id="PS50240">
    <property type="entry name" value="TRYPSIN_DOM"/>
    <property type="match status" value="1"/>
</dbReference>
<organism evidence="3">
    <name type="scientific">Cyprideis torosa</name>
    <dbReference type="NCBI Taxonomy" id="163714"/>
    <lineage>
        <taxon>Eukaryota</taxon>
        <taxon>Metazoa</taxon>
        <taxon>Ecdysozoa</taxon>
        <taxon>Arthropoda</taxon>
        <taxon>Crustacea</taxon>
        <taxon>Oligostraca</taxon>
        <taxon>Ostracoda</taxon>
        <taxon>Podocopa</taxon>
        <taxon>Podocopida</taxon>
        <taxon>Cytherocopina</taxon>
        <taxon>Cytheroidea</taxon>
        <taxon>Cytherideidae</taxon>
        <taxon>Cyprideis</taxon>
    </lineage>
</organism>
<dbReference type="InterPro" id="IPR001254">
    <property type="entry name" value="Trypsin_dom"/>
</dbReference>
<dbReference type="InterPro" id="IPR018114">
    <property type="entry name" value="TRYPSIN_HIS"/>
</dbReference>
<evidence type="ECO:0000256" key="2">
    <source>
        <dbReference type="ARBA" id="ARBA00024195"/>
    </source>
</evidence>
<dbReference type="InterPro" id="IPR009003">
    <property type="entry name" value="Peptidase_S1_PA"/>
</dbReference>
<dbReference type="Gene3D" id="2.40.10.10">
    <property type="entry name" value="Trypsin-like serine proteases"/>
    <property type="match status" value="1"/>
</dbReference>
<dbReference type="SUPFAM" id="SSF50494">
    <property type="entry name" value="Trypsin-like serine proteases"/>
    <property type="match status" value="1"/>
</dbReference>
<dbReference type="OrthoDB" id="10061449at2759"/>
<evidence type="ECO:0000256" key="1">
    <source>
        <dbReference type="ARBA" id="ARBA00023157"/>
    </source>
</evidence>
<name>A0A7R8W0Z6_9CRUS</name>
<reference evidence="3" key="1">
    <citation type="submission" date="2020-11" db="EMBL/GenBank/DDBJ databases">
        <authorList>
            <person name="Tran Van P."/>
        </authorList>
    </citation>
    <scope>NUCLEOTIDE SEQUENCE</scope>
</reference>
<dbReference type="GO" id="GO:0004252">
    <property type="term" value="F:serine-type endopeptidase activity"/>
    <property type="evidence" value="ECO:0007669"/>
    <property type="project" value="InterPro"/>
</dbReference>
<dbReference type="InterPro" id="IPR051487">
    <property type="entry name" value="Ser/Thr_Proteases_Immune/Dev"/>
</dbReference>
<dbReference type="InterPro" id="IPR043504">
    <property type="entry name" value="Peptidase_S1_PA_chymotrypsin"/>
</dbReference>
<dbReference type="EMBL" id="OB660104">
    <property type="protein sequence ID" value="CAD7222779.1"/>
    <property type="molecule type" value="Genomic_DNA"/>
</dbReference>
<dbReference type="GO" id="GO:0006508">
    <property type="term" value="P:proteolysis"/>
    <property type="evidence" value="ECO:0007669"/>
    <property type="project" value="InterPro"/>
</dbReference>
<proteinExistence type="inferred from homology"/>